<comment type="caution">
    <text evidence="2">The sequence shown here is derived from an EMBL/GenBank/DDBJ whole genome shotgun (WGS) entry which is preliminary data.</text>
</comment>
<organism evidence="2 3">
    <name type="scientific">Herbaspirillum rhizosphaerae</name>
    <dbReference type="NCBI Taxonomy" id="346179"/>
    <lineage>
        <taxon>Bacteria</taxon>
        <taxon>Pseudomonadati</taxon>
        <taxon>Pseudomonadota</taxon>
        <taxon>Betaproteobacteria</taxon>
        <taxon>Burkholderiales</taxon>
        <taxon>Oxalobacteraceae</taxon>
        <taxon>Herbaspirillum</taxon>
    </lineage>
</organism>
<gene>
    <name evidence="2" type="ORF">PQR63_00380</name>
</gene>
<dbReference type="Proteomes" id="UP001629214">
    <property type="component" value="Unassembled WGS sequence"/>
</dbReference>
<dbReference type="SUPFAM" id="SSF54913">
    <property type="entry name" value="GlnB-like"/>
    <property type="match status" value="1"/>
</dbReference>
<evidence type="ECO:0000313" key="2">
    <source>
        <dbReference type="EMBL" id="MFL9876821.1"/>
    </source>
</evidence>
<evidence type="ECO:0000256" key="1">
    <source>
        <dbReference type="ARBA" id="ARBA00010169"/>
    </source>
</evidence>
<dbReference type="InterPro" id="IPR004323">
    <property type="entry name" value="Ion_tolerance_CutA"/>
</dbReference>
<dbReference type="Pfam" id="PF03091">
    <property type="entry name" value="CutA1"/>
    <property type="match status" value="1"/>
</dbReference>
<comment type="similarity">
    <text evidence="1">Belongs to the CutA family.</text>
</comment>
<dbReference type="PANTHER" id="PTHR23419">
    <property type="entry name" value="DIVALENT CATION TOLERANCE CUTA-RELATED"/>
    <property type="match status" value="1"/>
</dbReference>
<accession>A0ABW8Z0Z1</accession>
<dbReference type="Gene3D" id="3.30.70.120">
    <property type="match status" value="1"/>
</dbReference>
<reference evidence="2 3" key="1">
    <citation type="journal article" date="2024" name="Chem. Sci.">
        <title>Discovery of megapolipeptins by genome mining of a Burkholderiales bacteria collection.</title>
        <authorList>
            <person name="Paulo B.S."/>
            <person name="Recchia M.J.J."/>
            <person name="Lee S."/>
            <person name="Fergusson C.H."/>
            <person name="Romanowski S.B."/>
            <person name="Hernandez A."/>
            <person name="Krull N."/>
            <person name="Liu D.Y."/>
            <person name="Cavanagh H."/>
            <person name="Bos A."/>
            <person name="Gray C.A."/>
            <person name="Murphy B.T."/>
            <person name="Linington R.G."/>
            <person name="Eustaquio A.S."/>
        </authorList>
    </citation>
    <scope>NUCLEOTIDE SEQUENCE [LARGE SCALE GENOMIC DNA]</scope>
    <source>
        <strain evidence="2 3">RL21-008-BIB-B</strain>
    </source>
</reference>
<proteinExistence type="inferred from homology"/>
<name>A0ABW8Z0Z1_9BURK</name>
<sequence>MEQTLLVLSNVPDAELANSMARTLVEKRLAACVNIMPAVQSVYQWQGAIEHASEVTLMVKTTQARYAELEAAIKAAHPYDVPEIIAIPIAAGLPAYLNWIVAETRKELNV</sequence>
<keyword evidence="3" id="KW-1185">Reference proteome</keyword>
<dbReference type="PANTHER" id="PTHR23419:SF8">
    <property type="entry name" value="FI09726P"/>
    <property type="match status" value="1"/>
</dbReference>
<dbReference type="InterPro" id="IPR015867">
    <property type="entry name" value="N-reg_PII/ATP_PRibTrfase_C"/>
</dbReference>
<evidence type="ECO:0000313" key="3">
    <source>
        <dbReference type="Proteomes" id="UP001629214"/>
    </source>
</evidence>
<dbReference type="InterPro" id="IPR011322">
    <property type="entry name" value="N-reg_PII-like_a/b"/>
</dbReference>
<dbReference type="EMBL" id="JAQQFR010000001">
    <property type="protein sequence ID" value="MFL9876821.1"/>
    <property type="molecule type" value="Genomic_DNA"/>
</dbReference>
<protein>
    <submittedName>
        <fullName evidence="2">Divalent-cation tolerance protein CutA</fullName>
    </submittedName>
</protein>
<dbReference type="RefSeq" id="WP_408164699.1">
    <property type="nucleotide sequence ID" value="NZ_JAQQFR010000001.1"/>
</dbReference>